<dbReference type="Proteomes" id="UP000793456">
    <property type="component" value="Chromosome IV"/>
</dbReference>
<dbReference type="EMBL" id="CM011677">
    <property type="protein sequence ID" value="TMS20195.1"/>
    <property type="molecule type" value="Genomic_DNA"/>
</dbReference>
<protein>
    <submittedName>
        <fullName evidence="1">Uncharacterized protein</fullName>
    </submittedName>
</protein>
<evidence type="ECO:0000313" key="2">
    <source>
        <dbReference type="Proteomes" id="UP000793456"/>
    </source>
</evidence>
<keyword evidence="2" id="KW-1185">Reference proteome</keyword>
<name>A0ACD3RLE1_LARCR</name>
<evidence type="ECO:0000313" key="1">
    <source>
        <dbReference type="EMBL" id="TMS20195.1"/>
    </source>
</evidence>
<reference evidence="1" key="1">
    <citation type="submission" date="2018-11" db="EMBL/GenBank/DDBJ databases">
        <title>The sequence and de novo assembly of Larimichthys crocea genome using PacBio and Hi-C technologies.</title>
        <authorList>
            <person name="Xu P."/>
            <person name="Chen B."/>
            <person name="Zhou Z."/>
            <person name="Ke Q."/>
            <person name="Wu Y."/>
            <person name="Bai H."/>
            <person name="Pu F."/>
        </authorList>
    </citation>
    <scope>NUCLEOTIDE SEQUENCE</scope>
    <source>
        <tissue evidence="1">Muscle</tissue>
    </source>
</reference>
<gene>
    <name evidence="1" type="ORF">E3U43_006688</name>
</gene>
<comment type="caution">
    <text evidence="1">The sequence shown here is derived from an EMBL/GenBank/DDBJ whole genome shotgun (WGS) entry which is preliminary data.</text>
</comment>
<sequence length="112" mass="12502">MKSERKAALLAITENIEMKLFSSEESCVVIPAQEKDEKYSFDQRRLEHPLVADCDEEPELQDPDQTQTAGQTQNRASCKGRGQALLPCPRIHGRNSNRNGGVSSTQKCLRVS</sequence>
<accession>A0ACD3RLE1</accession>
<proteinExistence type="predicted"/>
<organism evidence="1 2">
    <name type="scientific">Larimichthys crocea</name>
    <name type="common">Large yellow croaker</name>
    <name type="synonym">Pseudosciaena crocea</name>
    <dbReference type="NCBI Taxonomy" id="215358"/>
    <lineage>
        <taxon>Eukaryota</taxon>
        <taxon>Metazoa</taxon>
        <taxon>Chordata</taxon>
        <taxon>Craniata</taxon>
        <taxon>Vertebrata</taxon>
        <taxon>Euteleostomi</taxon>
        <taxon>Actinopterygii</taxon>
        <taxon>Neopterygii</taxon>
        <taxon>Teleostei</taxon>
        <taxon>Neoteleostei</taxon>
        <taxon>Acanthomorphata</taxon>
        <taxon>Eupercaria</taxon>
        <taxon>Sciaenidae</taxon>
        <taxon>Larimichthys</taxon>
    </lineage>
</organism>